<dbReference type="RefSeq" id="WP_331216854.1">
    <property type="nucleotide sequence ID" value="NZ_JAZGQK010000023.1"/>
</dbReference>
<dbReference type="EMBL" id="JAZGQK010000023">
    <property type="protein sequence ID" value="MEE6261766.1"/>
    <property type="molecule type" value="Genomic_DNA"/>
</dbReference>
<keyword evidence="1 2" id="KW-0812">Transmembrane</keyword>
<feature type="transmembrane region" description="Helical" evidence="1">
    <location>
        <begin position="66"/>
        <end position="90"/>
    </location>
</feature>
<feature type="transmembrane region" description="Helical" evidence="1">
    <location>
        <begin position="111"/>
        <end position="139"/>
    </location>
</feature>
<accession>A0ABU7RZ30</accession>
<gene>
    <name evidence="2" type="ORF">V1633_25090</name>
</gene>
<comment type="caution">
    <text evidence="2">The sequence shown here is derived from an EMBL/GenBank/DDBJ whole genome shotgun (WGS) entry which is preliminary data.</text>
</comment>
<sequence>MIWWTWRQFRTQAVVAAVVLAALATCLVVFGLHLRQEYDAAVAHCSGPTGCVAQLAQFRDSYRNPLYLLDALVVVAPALVGMFWGAPLVARELETGTHRLVWNQSVTRRRWLAVKLLLAGLAGMTVVGLSSIVLTWAASPYDAVAGDRFSALLFGARNLAPFGYALFTMVLGAVLGLLVRRTVPAMALTFVAVVTVQVLVPTVVRPHLVPPVVAAYPVTAETVRNLTFLGSEADIGGLRIPDAWVVSHSKLLGADGRQVDQGRYDRCLGGGFDGVADCLGGLDLHVEVTYQPGQRYWTFQWRESGLYLAASLLLAALGLWLVRRRVG</sequence>
<feature type="transmembrane region" description="Helical" evidence="1">
    <location>
        <begin position="305"/>
        <end position="322"/>
    </location>
</feature>
<protein>
    <submittedName>
        <fullName evidence="2">Transmembrane transport protein</fullName>
    </submittedName>
</protein>
<feature type="transmembrane region" description="Helical" evidence="1">
    <location>
        <begin position="185"/>
        <end position="204"/>
    </location>
</feature>
<evidence type="ECO:0000313" key="3">
    <source>
        <dbReference type="Proteomes" id="UP001332243"/>
    </source>
</evidence>
<keyword evidence="3" id="KW-1185">Reference proteome</keyword>
<organism evidence="2 3">
    <name type="scientific">Plantactinospora sonchi</name>
    <dbReference type="NCBI Taxonomy" id="1544735"/>
    <lineage>
        <taxon>Bacteria</taxon>
        <taxon>Bacillati</taxon>
        <taxon>Actinomycetota</taxon>
        <taxon>Actinomycetes</taxon>
        <taxon>Micromonosporales</taxon>
        <taxon>Micromonosporaceae</taxon>
        <taxon>Plantactinospora</taxon>
    </lineage>
</organism>
<keyword evidence="1" id="KW-0472">Membrane</keyword>
<evidence type="ECO:0000313" key="2">
    <source>
        <dbReference type="EMBL" id="MEE6261766.1"/>
    </source>
</evidence>
<feature type="transmembrane region" description="Helical" evidence="1">
    <location>
        <begin position="159"/>
        <end position="178"/>
    </location>
</feature>
<proteinExistence type="predicted"/>
<evidence type="ECO:0000256" key="1">
    <source>
        <dbReference type="SAM" id="Phobius"/>
    </source>
</evidence>
<name>A0ABU7RZ30_9ACTN</name>
<feature type="transmembrane region" description="Helical" evidence="1">
    <location>
        <begin position="12"/>
        <end position="34"/>
    </location>
</feature>
<keyword evidence="1" id="KW-1133">Transmembrane helix</keyword>
<dbReference type="Proteomes" id="UP001332243">
    <property type="component" value="Unassembled WGS sequence"/>
</dbReference>
<reference evidence="2 3" key="1">
    <citation type="submission" date="2024-01" db="EMBL/GenBank/DDBJ databases">
        <title>Genome insights into Plantactinospora sonchi sp. nov.</title>
        <authorList>
            <person name="Wang L."/>
        </authorList>
    </citation>
    <scope>NUCLEOTIDE SEQUENCE [LARGE SCALE GENOMIC DNA]</scope>
    <source>
        <strain evidence="2 3">NEAU-QY2</strain>
    </source>
</reference>